<gene>
    <name evidence="2" type="ORF">H1W00_12270</name>
</gene>
<dbReference type="RefSeq" id="WP_181755949.1">
    <property type="nucleotide sequence ID" value="NZ_DAMCVE010000001.1"/>
</dbReference>
<dbReference type="PROSITE" id="PS51257">
    <property type="entry name" value="PROKAR_LIPOPROTEIN"/>
    <property type="match status" value="1"/>
</dbReference>
<reference evidence="2 3" key="1">
    <citation type="submission" date="2020-07" db="EMBL/GenBank/DDBJ databases">
        <title>Draft genome and description of Aeromicrobium phoceense strain Marseille-Q0843 isolated from healthy skin swab.</title>
        <authorList>
            <person name="Boxberger M."/>
            <person name="La Scola B."/>
        </authorList>
    </citation>
    <scope>NUCLEOTIDE SEQUENCE [LARGE SCALE GENOMIC DNA]</scope>
    <source>
        <strain evidence="2 3">Marseille-Q0843</strain>
    </source>
</reference>
<accession>A0A838XKW3</accession>
<name>A0A838XKW3_9ACTN</name>
<dbReference type="EMBL" id="JACEOG010000001">
    <property type="protein sequence ID" value="MBA4609256.1"/>
    <property type="molecule type" value="Genomic_DNA"/>
</dbReference>
<dbReference type="Proteomes" id="UP000550354">
    <property type="component" value="Unassembled WGS sequence"/>
</dbReference>
<feature type="chain" id="PRO_5032898466" description="Lipoprotein" evidence="1">
    <location>
        <begin position="24"/>
        <end position="143"/>
    </location>
</feature>
<dbReference type="AlphaFoldDB" id="A0A838XKW3"/>
<protein>
    <recommendedName>
        <fullName evidence="4">Lipoprotein</fullName>
    </recommendedName>
</protein>
<evidence type="ECO:0000313" key="3">
    <source>
        <dbReference type="Proteomes" id="UP000550354"/>
    </source>
</evidence>
<feature type="signal peptide" evidence="1">
    <location>
        <begin position="1"/>
        <end position="23"/>
    </location>
</feature>
<evidence type="ECO:0008006" key="4">
    <source>
        <dbReference type="Google" id="ProtNLM"/>
    </source>
</evidence>
<keyword evidence="3" id="KW-1185">Reference proteome</keyword>
<keyword evidence="1" id="KW-0732">Signal</keyword>
<evidence type="ECO:0000256" key="1">
    <source>
        <dbReference type="SAM" id="SignalP"/>
    </source>
</evidence>
<proteinExistence type="predicted"/>
<comment type="caution">
    <text evidence="2">The sequence shown here is derived from an EMBL/GenBank/DDBJ whole genome shotgun (WGS) entry which is preliminary data.</text>
</comment>
<evidence type="ECO:0000313" key="2">
    <source>
        <dbReference type="EMBL" id="MBA4609256.1"/>
    </source>
</evidence>
<organism evidence="2 3">
    <name type="scientific">Aeromicrobium phoceense</name>
    <dbReference type="NCBI Taxonomy" id="2754045"/>
    <lineage>
        <taxon>Bacteria</taxon>
        <taxon>Bacillati</taxon>
        <taxon>Actinomycetota</taxon>
        <taxon>Actinomycetes</taxon>
        <taxon>Propionibacteriales</taxon>
        <taxon>Nocardioidaceae</taxon>
        <taxon>Aeromicrobium</taxon>
    </lineage>
</organism>
<sequence>MRRPSLLLSVVLGLATLTGCSGGGPYCDAVDAGRDSLATFGQQNDAAFATYADVTTKVAHEAPEDIAKQWTDIAKATKKVVIAHRKADFALEDMKSEEKVNALSQQDIDRITAAHEAFNDTKAQREDVVEHVNDECGIDLSKK</sequence>